<sequence>MVATLLQAAAMPAAGAADKDSGLPGLPAAEKPVDGKAVKKTKPRAATGLPPEEKPKAAWPKADSAVVEVPAAQARAGKAAKPVEAKGLPLALSAAQPPTKAGRAAENNGGNGQVRARVLSRKTAERAGVDGLLFTLEPRQDATTKKRRAPEQDAPAKAADTVESVGTRLDYSGFADAYGGGYGARLTLVELPECILTTPKKAACRKTKPVPTTNDTEKQTLTADAVTLRTSGPTLMAAVASEEGENGDYTATSLSPSATWDTNLNTGDFSWSYDMGVPDVPGGMTPNVGLSYSSGSIDGRTGGTNNQGSWAGDGFDLWPGYIERRYKPCADDGVKNADGNKPGDLCWAYDNAFITFNGKGGELVPTSGNEWKFKSDDGSRIARLTSSNRGNGDNDGEYWRLTDPDGNRYYFGYHRLPGWSEGKPVTNSTWNVPVYGNNSGEPCNAATFKDSWCQQAWRWNLDYAVDRHGNALAYYYTREQNSYGRNLDAKANTRYTRGGYLNRIEYGLKSSSMYGTQPLARVQFTNSERCFVSSYSDCTSISKDAVYWRDTPWDLNCDTSAECDRGRFSPSFWTRKRLTHITTEVLNGSTYDKVDTWQLRHSWGKADIDYQLLLTSIERTGHTATPAIKLPRTTFAYTQLVNRLDKTGDGYAPFVKSRVSTVDDESGGQISVNYSAPTCDENNLPTPQNNTTRCFPQYIGGSGTDDPELQWFNKYVVTSLTATDRTGGSPDQVTRYQYNGGAAWHYDDDNGLTKEKHKTWSQWRGYRHVSVLNGGQGGTSAMRSQTDSYFLRGMHGDRQGPSGGTKSVSVTLDEGEGDPITDHDAVAGFNYKTVTFDKPGGKVLAKTVNRPWRHETAKKVRDWGTIASHFTGTSSSRDWISLDDGAGADWRTTSVSMTYDTVAGRVVEFDDRGDTSTAADNQCTRTTYATNTDLNILNAVSREETVSTACANSPNRAKDVVSDVRTAYDGGDYDAPPTKGDVTAVATLKSHNGTTATYLESGTTYDSYGRPRNATDLTANVTVSSTGGIVRTARADGRTSTTTYSPATGFPTTIVQKTPPAKAGDNTTIQTTTTEVEPLRGQPVSVVDTNGVKTTLTYDALGRSSKVWLADRNLGQHPHKHFLYHLNDGQPVAVESRSLTLNGGDQVSSYTVYDGFLRERQTQAPGPNGGRLISDVFYDERGLVTKTFAPYYNESAQSRTLFQPNDALTVETQTRHVYDGLGRETESRQIAGNGDGGAVLGITRTIHGGDRTTVIPPVGGTATTTLVDARGLTTELRQHHTRSATAAYDTTRYAHNNRGELTRVTDPGGNVWTYTYDQLGRQIQTTDPDKGTTTQTYNDRGELTSRTDARGAKLVNVYDNLGRQTAMRENSTTGPLRMTWTYDTVSGAQGHLAEATRYVNGAAYTRKVTDYDKHYRAVRTAVEIPASEGALAGTYHEASAFYMNGLPQTRSFSAMGNIAGKGWNYSYEDDTFRPTAVSSAGFRADTVYSLTGKPLQYTLGASGSGTKKTQVTNTYEWGTQRLATSRVDREEVPGVDQHKTYRYDEIGNVTSISDVSRDGTDTQCFTYDYLRRLTQAWTQGTKTCAGAPTASNVGGVAPYRHSYTYDKVGNRLTETLHDTAGDSTKDVRRTYEYPEPGQPQPHTLKSVTQTGPTGTSQDAYGYDETGNTTSRRVYGTTQQLTWDAEGRLARVSEPVEGKPDKVTEYLYDTDGNRLIARTDKETTLYLGDHTELVLPKGASKPKATRYVPLGGGHQAVLSDDGKWTLTVADHHGTGNLAIEAATLEMTQRRTLPFGGLRGTLPNSWPGTKGFVGGTDDTDVTGLTHLGAREYDRMIGRFVSVDPIMDLSDPQQIHGYTYANNNPMTWSDPTGLRPDGPTGRGPQYDEQYYRERGKQGSGWFRDSYGGWSYRDVNRHYARMGSTKNAMVVSYIWSPTARNSGVARGSGTKTFVWGKDRPEPSIAERVAFEVVTFPLPDVEAFQGCYNRNLGSCGQAAMSLPGLKIAKKVEEYGSGLIRWLFGKPKKGKGGPQGCKCFLAGTSVLMADGSTKTIEDVELGDEVAAKDPVTGESGAREVTALIVTTDDKHFNELSIATEDGVELLTATHEHPFWSPSEQDWLEARELKSGMTLLTDEGNTVIVTGNRPFTKKAQTYNLTVADLHTYYVLAGATPVLVHNSNGCIHASVAYQDWATKGAHIHIGKNEVRIFPNGQGGVGAEGIRLRSGTASPKEVQKVLDEIHSNPSLRADIIDKAKSARASMNAGEFGMQSNRAAEIHFLIKALEKMG</sequence>
<feature type="compositionally biased region" description="Polar residues" evidence="1">
    <location>
        <begin position="1640"/>
        <end position="1658"/>
    </location>
</feature>
<dbReference type="PANTHER" id="PTHR32305:SF17">
    <property type="entry name" value="TRNA NUCLEASE WAPA"/>
    <property type="match status" value="1"/>
</dbReference>
<name>A0ABR6EEY2_9ACTN</name>
<dbReference type="SMART" id="SM00306">
    <property type="entry name" value="HintN"/>
    <property type="match status" value="1"/>
</dbReference>
<reference evidence="4" key="1">
    <citation type="journal article" date="2020" name="Syst. Appl. Microbiol.">
        <title>Streptomyces alkaliterrae sp. nov., isolated from an alkaline soil, and emended descriptions of Streptomyces alkaliphilus, Streptomyces calidiresistens and Streptomyces durbertensis.</title>
        <authorList>
            <person name="Swiecimska M."/>
            <person name="Golinska P."/>
            <person name="Nouioui I."/>
            <person name="Wypij M."/>
            <person name="Rai M."/>
            <person name="Sangal V."/>
            <person name="Goodfellow M."/>
        </authorList>
    </citation>
    <scope>NUCLEOTIDE SEQUENCE [LARGE SCALE GENOMIC DNA]</scope>
    <source>
        <strain evidence="4">DSM 104538</strain>
    </source>
</reference>
<evidence type="ECO:0000259" key="2">
    <source>
        <dbReference type="SMART" id="SM00306"/>
    </source>
</evidence>
<feature type="region of interest" description="Disordered" evidence="1">
    <location>
        <begin position="12"/>
        <end position="59"/>
    </location>
</feature>
<gene>
    <name evidence="3" type="ORF">GL263_10070</name>
</gene>
<accession>A0ABR6EEY2</accession>
<organism evidence="3 4">
    <name type="scientific">Streptomyces durbertensis</name>
    <dbReference type="NCBI Taxonomy" id="2448886"/>
    <lineage>
        <taxon>Bacteria</taxon>
        <taxon>Bacillati</taxon>
        <taxon>Actinomycetota</taxon>
        <taxon>Actinomycetes</taxon>
        <taxon>Kitasatosporales</taxon>
        <taxon>Streptomycetaceae</taxon>
        <taxon>Streptomyces</taxon>
    </lineage>
</organism>
<dbReference type="Pfam" id="PF07591">
    <property type="entry name" value="PT-HINT"/>
    <property type="match status" value="1"/>
</dbReference>
<protein>
    <submittedName>
        <fullName evidence="3">Sugar-binding protein</fullName>
    </submittedName>
</protein>
<dbReference type="InterPro" id="IPR022385">
    <property type="entry name" value="Rhs_assc_core"/>
</dbReference>
<evidence type="ECO:0000313" key="4">
    <source>
        <dbReference type="Proteomes" id="UP000766698"/>
    </source>
</evidence>
<dbReference type="EMBL" id="WMLF01000108">
    <property type="protein sequence ID" value="MBB1243901.1"/>
    <property type="molecule type" value="Genomic_DNA"/>
</dbReference>
<keyword evidence="4" id="KW-1185">Reference proteome</keyword>
<dbReference type="InterPro" id="IPR036844">
    <property type="entry name" value="Hint_dom_sf"/>
</dbReference>
<feature type="region of interest" description="Disordered" evidence="1">
    <location>
        <begin position="140"/>
        <end position="161"/>
    </location>
</feature>
<dbReference type="Gene3D" id="2.170.16.10">
    <property type="entry name" value="Hedgehog/Intein (Hint) domain"/>
    <property type="match status" value="1"/>
</dbReference>
<dbReference type="Proteomes" id="UP000766698">
    <property type="component" value="Unassembled WGS sequence"/>
</dbReference>
<dbReference type="Pfam" id="PF05593">
    <property type="entry name" value="RHS_repeat"/>
    <property type="match status" value="1"/>
</dbReference>
<dbReference type="NCBIfam" id="TIGR01643">
    <property type="entry name" value="YD_repeat_2x"/>
    <property type="match status" value="2"/>
</dbReference>
<dbReference type="NCBIfam" id="TIGR01443">
    <property type="entry name" value="intein_Cterm"/>
    <property type="match status" value="1"/>
</dbReference>
<dbReference type="NCBIfam" id="TIGR03696">
    <property type="entry name" value="Rhs_assc_core"/>
    <property type="match status" value="1"/>
</dbReference>
<dbReference type="RefSeq" id="WP_182855264.1">
    <property type="nucleotide sequence ID" value="NZ_WMLF01000108.1"/>
</dbReference>
<dbReference type="InterPro" id="IPR003587">
    <property type="entry name" value="Hint_dom_N"/>
</dbReference>
<comment type="caution">
    <text evidence="3">The sequence shown here is derived from an EMBL/GenBank/DDBJ whole genome shotgun (WGS) entry which is preliminary data.</text>
</comment>
<dbReference type="CDD" id="cd00081">
    <property type="entry name" value="Hint"/>
    <property type="match status" value="1"/>
</dbReference>
<dbReference type="InterPro" id="IPR031325">
    <property type="entry name" value="RHS_repeat"/>
</dbReference>
<dbReference type="InterPro" id="IPR006530">
    <property type="entry name" value="YD"/>
</dbReference>
<dbReference type="PANTHER" id="PTHR32305">
    <property type="match status" value="1"/>
</dbReference>
<dbReference type="SUPFAM" id="SSF51294">
    <property type="entry name" value="Hedgehog/intein (Hint) domain"/>
    <property type="match status" value="1"/>
</dbReference>
<dbReference type="InterPro" id="IPR050708">
    <property type="entry name" value="T6SS_VgrG/RHS"/>
</dbReference>
<feature type="region of interest" description="Disordered" evidence="1">
    <location>
        <begin position="1616"/>
        <end position="1669"/>
    </location>
</feature>
<dbReference type="InterPro" id="IPR030934">
    <property type="entry name" value="Intein_C"/>
</dbReference>
<proteinExistence type="predicted"/>
<evidence type="ECO:0000256" key="1">
    <source>
        <dbReference type="SAM" id="MobiDB-lite"/>
    </source>
</evidence>
<feature type="domain" description="Hint" evidence="2">
    <location>
        <begin position="2031"/>
        <end position="2132"/>
    </location>
</feature>
<feature type="compositionally biased region" description="Basic and acidic residues" evidence="1">
    <location>
        <begin position="1616"/>
        <end position="1632"/>
    </location>
</feature>
<evidence type="ECO:0000313" key="3">
    <source>
        <dbReference type="EMBL" id="MBB1243901.1"/>
    </source>
</evidence>
<dbReference type="Gene3D" id="2.180.10.10">
    <property type="entry name" value="RHS repeat-associated core"/>
    <property type="match status" value="2"/>
</dbReference>